<protein>
    <recommendedName>
        <fullName evidence="5">Zn(2)-C6 fungal-type domain-containing protein</fullName>
    </recommendedName>
</protein>
<dbReference type="PANTHER" id="PTHR38791">
    <property type="entry name" value="ZN(II)2CYS6 TRANSCRIPTION FACTOR (EUROFUNG)-RELATED-RELATED"/>
    <property type="match status" value="1"/>
</dbReference>
<proteinExistence type="predicted"/>
<keyword evidence="2" id="KW-0238">DNA-binding</keyword>
<dbReference type="EMBL" id="DF933838">
    <property type="protein sequence ID" value="GAM41883.1"/>
    <property type="molecule type" value="Genomic_DNA"/>
</dbReference>
<dbReference type="InterPro" id="IPR001138">
    <property type="entry name" value="Zn2Cys6_DnaBD"/>
</dbReference>
<name>A0A6V8HQ58_TALPI</name>
<evidence type="ECO:0000256" key="2">
    <source>
        <dbReference type="ARBA" id="ARBA00023125"/>
    </source>
</evidence>
<organism evidence="6 7">
    <name type="scientific">Talaromyces pinophilus</name>
    <name type="common">Penicillium pinophilum</name>
    <dbReference type="NCBI Taxonomy" id="128442"/>
    <lineage>
        <taxon>Eukaryota</taxon>
        <taxon>Fungi</taxon>
        <taxon>Dikarya</taxon>
        <taxon>Ascomycota</taxon>
        <taxon>Pezizomycotina</taxon>
        <taxon>Eurotiomycetes</taxon>
        <taxon>Eurotiomycetidae</taxon>
        <taxon>Eurotiales</taxon>
        <taxon>Trichocomaceae</taxon>
        <taxon>Talaromyces</taxon>
        <taxon>Talaromyces sect. Talaromyces</taxon>
    </lineage>
</organism>
<keyword evidence="7" id="KW-1185">Reference proteome</keyword>
<evidence type="ECO:0000256" key="4">
    <source>
        <dbReference type="ARBA" id="ARBA00023242"/>
    </source>
</evidence>
<dbReference type="PANTHER" id="PTHR38791:SF5">
    <property type="entry name" value="TRANSCRIPTION FACTOR DBAG-RELATED"/>
    <property type="match status" value="1"/>
</dbReference>
<keyword evidence="4" id="KW-0539">Nucleus</keyword>
<dbReference type="CDD" id="cd00067">
    <property type="entry name" value="GAL4"/>
    <property type="match status" value="1"/>
</dbReference>
<dbReference type="GO" id="GO:0008270">
    <property type="term" value="F:zinc ion binding"/>
    <property type="evidence" value="ECO:0007669"/>
    <property type="project" value="InterPro"/>
</dbReference>
<evidence type="ECO:0000313" key="6">
    <source>
        <dbReference type="EMBL" id="GAM41883.1"/>
    </source>
</evidence>
<dbReference type="SUPFAM" id="SSF57701">
    <property type="entry name" value="Zn2/Cys6 DNA-binding domain"/>
    <property type="match status" value="1"/>
</dbReference>
<evidence type="ECO:0000259" key="5">
    <source>
        <dbReference type="PROSITE" id="PS50048"/>
    </source>
</evidence>
<dbReference type="Pfam" id="PF00172">
    <property type="entry name" value="Zn_clus"/>
    <property type="match status" value="1"/>
</dbReference>
<evidence type="ECO:0000256" key="1">
    <source>
        <dbReference type="ARBA" id="ARBA00023015"/>
    </source>
</evidence>
<accession>A0A6V8HQ58</accession>
<sequence>MVNRGRSGGCVTCKQRRVKCDEEKPKCQSCQRLGLLCGGYRTKCTKIKFKDQNHKFFTNAVQVQAQDQVPAPRPLAEPDNAVSFFLGHYASMGRDLDSARGFFEILVPVYCSQPQNSALSLAVSAVASRILSIWRYGPDSFQSPRETYTQVITSLRSALQDCVERSNPATLLAALSLHLYENIGAIYGLNSATRIHLDGAVSLLPFANVHQVNDMIGAYIRRYILHTEVSSAMRQKRSLRTIAYTWLRSKELIGAPDNPSSALDAIGVSVAELQANYLQAVTQNSVVPLSQQNLEEWMAEAKYIDEQLLDWARNVPDYWQPVKLISGQDIDPSIPTYRSVCEVYPTCQITTIWNLWRVQRLLLVKIFFNSLYKILYGRHSESTDDQILTENRDIAECTRILQELVDSVCYSVPFCLGNRTKPSSIADFTDPAILFPSDHILFPENGNSLNQQSHDLKMSRDEYRRHIVSQGLWSIMSPLSCLMTFFLEDDRAMMAFLRPGQYEWIREQSLRVSVLLRIPSAASDDSNEGHLVLNSSSAPVSVNNGVENLVKRVRKGAIFMSGP</sequence>
<dbReference type="Gene3D" id="4.10.240.10">
    <property type="entry name" value="Zn(2)-C6 fungal-type DNA-binding domain"/>
    <property type="match status" value="1"/>
</dbReference>
<keyword evidence="3" id="KW-0804">Transcription</keyword>
<dbReference type="PROSITE" id="PS00463">
    <property type="entry name" value="ZN2_CY6_FUNGAL_1"/>
    <property type="match status" value="1"/>
</dbReference>
<evidence type="ECO:0000256" key="3">
    <source>
        <dbReference type="ARBA" id="ARBA00023163"/>
    </source>
</evidence>
<dbReference type="InterPro" id="IPR053175">
    <property type="entry name" value="DHMBA_Reg_Transcription_Factor"/>
</dbReference>
<feature type="domain" description="Zn(2)-C6 fungal-type" evidence="5">
    <location>
        <begin position="9"/>
        <end position="37"/>
    </location>
</feature>
<dbReference type="Proteomes" id="UP000053095">
    <property type="component" value="Unassembled WGS sequence"/>
</dbReference>
<reference evidence="7" key="1">
    <citation type="journal article" date="2015" name="Genome Announc.">
        <title>Draft genome sequence of Talaromyces cellulolyticus strain Y-94, a source of lignocellulosic biomass-degrading enzymes.</title>
        <authorList>
            <person name="Fujii T."/>
            <person name="Koike H."/>
            <person name="Sawayama S."/>
            <person name="Yano S."/>
            <person name="Inoue H."/>
        </authorList>
    </citation>
    <scope>NUCLEOTIDE SEQUENCE [LARGE SCALE GENOMIC DNA]</scope>
    <source>
        <strain evidence="7">Y-94</strain>
    </source>
</reference>
<dbReference type="GO" id="GO:0000981">
    <property type="term" value="F:DNA-binding transcription factor activity, RNA polymerase II-specific"/>
    <property type="evidence" value="ECO:0007669"/>
    <property type="project" value="InterPro"/>
</dbReference>
<dbReference type="SMART" id="SM00066">
    <property type="entry name" value="GAL4"/>
    <property type="match status" value="1"/>
</dbReference>
<evidence type="ECO:0000313" key="7">
    <source>
        <dbReference type="Proteomes" id="UP000053095"/>
    </source>
</evidence>
<dbReference type="PROSITE" id="PS50048">
    <property type="entry name" value="ZN2_CY6_FUNGAL_2"/>
    <property type="match status" value="1"/>
</dbReference>
<dbReference type="GO" id="GO:0003677">
    <property type="term" value="F:DNA binding"/>
    <property type="evidence" value="ECO:0007669"/>
    <property type="project" value="UniProtKB-KW"/>
</dbReference>
<dbReference type="AlphaFoldDB" id="A0A6V8HQ58"/>
<gene>
    <name evidence="6" type="ORF">TCE0_042r15354</name>
</gene>
<keyword evidence="1" id="KW-0805">Transcription regulation</keyword>
<comment type="caution">
    <text evidence="6">The sequence shown here is derived from an EMBL/GenBank/DDBJ whole genome shotgun (WGS) entry which is preliminary data.</text>
</comment>
<dbReference type="InterPro" id="IPR036864">
    <property type="entry name" value="Zn2-C6_fun-type_DNA-bd_sf"/>
</dbReference>